<reference evidence="11 12" key="1">
    <citation type="submission" date="2019-08" db="EMBL/GenBank/DDBJ databases">
        <authorList>
            <person name="Ye J."/>
        </authorList>
    </citation>
    <scope>NUCLEOTIDE SEQUENCE [LARGE SCALE GENOMIC DNA]</scope>
    <source>
        <strain evidence="11 12">TK008</strain>
    </source>
</reference>
<dbReference type="AlphaFoldDB" id="A0A5C6S293"/>
<dbReference type="Pfam" id="PF12627">
    <property type="entry name" value="PolyA_pol_RNAbd"/>
    <property type="match status" value="1"/>
</dbReference>
<dbReference type="RefSeq" id="WP_147099094.1">
    <property type="nucleotide sequence ID" value="NZ_JBHUFH010000003.1"/>
</dbReference>
<gene>
    <name evidence="11" type="ORF">FQV27_12730</name>
</gene>
<keyword evidence="8" id="KW-0694">RNA-binding</keyword>
<feature type="domain" description="tRNA nucleotidyltransferase/poly(A) polymerase RNA and SrmB- binding" evidence="10">
    <location>
        <begin position="181"/>
        <end position="234"/>
    </location>
</feature>
<sequence length="386" mass="41547">MKIKASFLNDPALGKLLEALTDAGHQALIVGGAVRNAVLGQSVDDVDISTDALPEQVVRLAHAAGMKTVPTGIEHGTVTVIADGTPFEITTFRRDVETDGRNATVAFSDRIEDDAARRDFTMNALYATVSGEVLDPVGGWADLRRRELRFVGDPTARIREDYLRILRFFRFLAWYAHKTAPGTVEAITAEKAGLSRVSAERIGAEMRKLLAAPDPAMSMGLMQETGVLSQILDDADTAPLAALVAEEKERNIAPDWLRRLSLIAPETGADRLRLSRVEIGRLESLRRAAGLPPTEASFRHGPDIARDAGLIRLARGDALPPDWLDQIDQAAHTPLPVSASDLMPDLTGPALGRGLKAAENLWIASTFSASKAALIDAARQAGEEDA</sequence>
<evidence type="ECO:0000256" key="8">
    <source>
        <dbReference type="RuleBase" id="RU003953"/>
    </source>
</evidence>
<accession>A0A5C6S293</accession>
<keyword evidence="4" id="KW-0548">Nucleotidyltransferase</keyword>
<evidence type="ECO:0000256" key="2">
    <source>
        <dbReference type="ARBA" id="ARBA00022679"/>
    </source>
</evidence>
<feature type="domain" description="Poly A polymerase head" evidence="9">
    <location>
        <begin position="28"/>
        <end position="149"/>
    </location>
</feature>
<dbReference type="GO" id="GO:0000049">
    <property type="term" value="F:tRNA binding"/>
    <property type="evidence" value="ECO:0007669"/>
    <property type="project" value="TreeGrafter"/>
</dbReference>
<dbReference type="Gene3D" id="1.10.3090.10">
    <property type="entry name" value="cca-adding enzyme, domain 2"/>
    <property type="match status" value="1"/>
</dbReference>
<evidence type="ECO:0000256" key="5">
    <source>
        <dbReference type="ARBA" id="ARBA00022723"/>
    </source>
</evidence>
<comment type="caution">
    <text evidence="11">The sequence shown here is derived from an EMBL/GenBank/DDBJ whole genome shotgun (WGS) entry which is preliminary data.</text>
</comment>
<dbReference type="GO" id="GO:0008033">
    <property type="term" value="P:tRNA processing"/>
    <property type="evidence" value="ECO:0007669"/>
    <property type="project" value="UniProtKB-KW"/>
</dbReference>
<proteinExistence type="inferred from homology"/>
<evidence type="ECO:0000256" key="7">
    <source>
        <dbReference type="ARBA" id="ARBA00022842"/>
    </source>
</evidence>
<evidence type="ECO:0000259" key="9">
    <source>
        <dbReference type="Pfam" id="PF01743"/>
    </source>
</evidence>
<name>A0A5C6S293_9RHOB</name>
<dbReference type="GO" id="GO:0000166">
    <property type="term" value="F:nucleotide binding"/>
    <property type="evidence" value="ECO:0007669"/>
    <property type="project" value="UniProtKB-KW"/>
</dbReference>
<dbReference type="GO" id="GO:0016779">
    <property type="term" value="F:nucleotidyltransferase activity"/>
    <property type="evidence" value="ECO:0007669"/>
    <property type="project" value="UniProtKB-KW"/>
</dbReference>
<keyword evidence="12" id="KW-1185">Reference proteome</keyword>
<dbReference type="Gene3D" id="3.30.460.10">
    <property type="entry name" value="Beta Polymerase, domain 2"/>
    <property type="match status" value="1"/>
</dbReference>
<comment type="similarity">
    <text evidence="8">Belongs to the tRNA nucleotidyltransferase/poly(A) polymerase family.</text>
</comment>
<keyword evidence="3" id="KW-0819">tRNA processing</keyword>
<dbReference type="PANTHER" id="PTHR46173">
    <property type="entry name" value="CCA TRNA NUCLEOTIDYLTRANSFERASE 1, MITOCHONDRIAL"/>
    <property type="match status" value="1"/>
</dbReference>
<comment type="cofactor">
    <cofactor evidence="1">
        <name>Mg(2+)</name>
        <dbReference type="ChEBI" id="CHEBI:18420"/>
    </cofactor>
</comment>
<evidence type="ECO:0000256" key="3">
    <source>
        <dbReference type="ARBA" id="ARBA00022694"/>
    </source>
</evidence>
<dbReference type="InterPro" id="IPR050264">
    <property type="entry name" value="Bact_CCA-adding_enz_type3_sf"/>
</dbReference>
<evidence type="ECO:0000313" key="11">
    <source>
        <dbReference type="EMBL" id="TXB68049.1"/>
    </source>
</evidence>
<dbReference type="CDD" id="cd05398">
    <property type="entry name" value="NT_ClassII-CCAase"/>
    <property type="match status" value="1"/>
</dbReference>
<evidence type="ECO:0000256" key="1">
    <source>
        <dbReference type="ARBA" id="ARBA00001946"/>
    </source>
</evidence>
<dbReference type="EMBL" id="VOPL01000005">
    <property type="protein sequence ID" value="TXB68049.1"/>
    <property type="molecule type" value="Genomic_DNA"/>
</dbReference>
<keyword evidence="2 8" id="KW-0808">Transferase</keyword>
<dbReference type="InterPro" id="IPR032828">
    <property type="entry name" value="PolyA_RNA-bd"/>
</dbReference>
<evidence type="ECO:0000313" key="12">
    <source>
        <dbReference type="Proteomes" id="UP000321562"/>
    </source>
</evidence>
<dbReference type="Pfam" id="PF01743">
    <property type="entry name" value="PolyA_pol"/>
    <property type="match status" value="1"/>
</dbReference>
<protein>
    <submittedName>
        <fullName evidence="11">CCA tRNA nucleotidyltransferase</fullName>
    </submittedName>
</protein>
<evidence type="ECO:0000256" key="6">
    <source>
        <dbReference type="ARBA" id="ARBA00022741"/>
    </source>
</evidence>
<keyword evidence="5" id="KW-0479">Metal-binding</keyword>
<dbReference type="SUPFAM" id="SSF81301">
    <property type="entry name" value="Nucleotidyltransferase"/>
    <property type="match status" value="1"/>
</dbReference>
<dbReference type="Proteomes" id="UP000321562">
    <property type="component" value="Unassembled WGS sequence"/>
</dbReference>
<dbReference type="PANTHER" id="PTHR46173:SF1">
    <property type="entry name" value="CCA TRNA NUCLEOTIDYLTRANSFERASE 1, MITOCHONDRIAL"/>
    <property type="match status" value="1"/>
</dbReference>
<dbReference type="SUPFAM" id="SSF81891">
    <property type="entry name" value="Poly A polymerase C-terminal region-like"/>
    <property type="match status" value="1"/>
</dbReference>
<dbReference type="GO" id="GO:0046872">
    <property type="term" value="F:metal ion binding"/>
    <property type="evidence" value="ECO:0007669"/>
    <property type="project" value="UniProtKB-KW"/>
</dbReference>
<evidence type="ECO:0000259" key="10">
    <source>
        <dbReference type="Pfam" id="PF12627"/>
    </source>
</evidence>
<keyword evidence="7" id="KW-0460">Magnesium</keyword>
<evidence type="ECO:0000256" key="4">
    <source>
        <dbReference type="ARBA" id="ARBA00022695"/>
    </source>
</evidence>
<organism evidence="11 12">
    <name type="scientific">Paracoccus aurantiacus</name>
    <dbReference type="NCBI Taxonomy" id="2599412"/>
    <lineage>
        <taxon>Bacteria</taxon>
        <taxon>Pseudomonadati</taxon>
        <taxon>Pseudomonadota</taxon>
        <taxon>Alphaproteobacteria</taxon>
        <taxon>Rhodobacterales</taxon>
        <taxon>Paracoccaceae</taxon>
        <taxon>Paracoccus</taxon>
    </lineage>
</organism>
<dbReference type="InterPro" id="IPR002646">
    <property type="entry name" value="PolA_pol_head_dom"/>
</dbReference>
<keyword evidence="6" id="KW-0547">Nucleotide-binding</keyword>
<dbReference type="OrthoDB" id="9805698at2"/>
<dbReference type="InterPro" id="IPR043519">
    <property type="entry name" value="NT_sf"/>
</dbReference>